<evidence type="ECO:0000256" key="2">
    <source>
        <dbReference type="ARBA" id="ARBA00022679"/>
    </source>
</evidence>
<reference evidence="5 6" key="1">
    <citation type="submission" date="2018-06" db="EMBL/GenBank/DDBJ databases">
        <authorList>
            <consortium name="Pathogen Informatics"/>
            <person name="Doyle S."/>
        </authorList>
    </citation>
    <scope>NUCLEOTIDE SEQUENCE [LARGE SCALE GENOMIC DNA]</scope>
    <source>
        <strain evidence="5 6">NCTC10975</strain>
    </source>
</reference>
<gene>
    <name evidence="5" type="primary">garK</name>
    <name evidence="5" type="ORF">NCTC10975_04217</name>
</gene>
<dbReference type="GO" id="GO:0031388">
    <property type="term" value="P:organic acid phosphorylation"/>
    <property type="evidence" value="ECO:0007669"/>
    <property type="project" value="UniProtKB-UniRule"/>
</dbReference>
<dbReference type="PANTHER" id="PTHR21599:SF0">
    <property type="entry name" value="GLYCERATE KINASE"/>
    <property type="match status" value="1"/>
</dbReference>
<dbReference type="Gene3D" id="3.40.50.10350">
    <property type="entry name" value="Glycerate kinase, domain 1"/>
    <property type="match status" value="1"/>
</dbReference>
<evidence type="ECO:0000313" key="5">
    <source>
        <dbReference type="EMBL" id="SPZ01569.1"/>
    </source>
</evidence>
<dbReference type="RefSeq" id="WP_036919694.1">
    <property type="nucleotide sequence ID" value="NZ_ABFCQN020000003.1"/>
</dbReference>
<dbReference type="InterPro" id="IPR018197">
    <property type="entry name" value="Glycerate_kinase_RE-like"/>
</dbReference>
<organism evidence="5 6">
    <name type="scientific">Proteus mirabilis</name>
    <dbReference type="NCBI Taxonomy" id="584"/>
    <lineage>
        <taxon>Bacteria</taxon>
        <taxon>Pseudomonadati</taxon>
        <taxon>Pseudomonadota</taxon>
        <taxon>Gammaproteobacteria</taxon>
        <taxon>Enterobacterales</taxon>
        <taxon>Morganellaceae</taxon>
        <taxon>Proteus</taxon>
    </lineage>
</organism>
<dbReference type="GO" id="GO:0008887">
    <property type="term" value="F:glycerate kinase activity"/>
    <property type="evidence" value="ECO:0007669"/>
    <property type="project" value="UniProtKB-UniRule"/>
</dbReference>
<dbReference type="AlphaFoldDB" id="A0A2X2E0G1"/>
<dbReference type="Gene3D" id="3.90.1510.10">
    <property type="entry name" value="Glycerate kinase, domain 2"/>
    <property type="match status" value="1"/>
</dbReference>
<accession>A0A2X2E0G1</accession>
<dbReference type="NCBIfam" id="TIGR00045">
    <property type="entry name" value="glycerate kinase"/>
    <property type="match status" value="1"/>
</dbReference>
<sequence length="382" mass="40001">MKEIKIVIAPDPFKESLSAKEVAEAIKQGFSRYLPDADYCCIPMADGGEGTVTSLVDATHGRFITTPVCDPLGKQVTATWGVLGDNTTAVIEMAQASGLHLIPSSQRNPNLTTSYGTGELICAALDLGVKKIILGLGGSATNDGGAGMMQALGLGLKDKSGTSLPFGGHALSQLHSIDINQLHPKLASVDIEIACDVTNPLCGELGASKVFGPQKGATEQDIAQLDSALHHFGTYLEKMTQRTLINIAGSGAAGGLALPLLAFTQATLSPGIDLVANAVELEKQLIDADLVITGEGRMDSQSAQGKTPIGVAKLAKKYHRPVIALVGGYLPDYDVVHQQGIDAVFSILPGVATLQQAFDNAEQNLQETAYNVARLYALSLQK</sequence>
<dbReference type="EMBL" id="UAUE01000028">
    <property type="protein sequence ID" value="SPZ01569.1"/>
    <property type="molecule type" value="Genomic_DNA"/>
</dbReference>
<dbReference type="PIRSF" id="PIRSF006078">
    <property type="entry name" value="GlxK"/>
    <property type="match status" value="1"/>
</dbReference>
<dbReference type="SUPFAM" id="SSF110738">
    <property type="entry name" value="Glycerate kinase I"/>
    <property type="match status" value="1"/>
</dbReference>
<keyword evidence="2 4" id="KW-0808">Transferase</keyword>
<dbReference type="PANTHER" id="PTHR21599">
    <property type="entry name" value="GLYCERATE KINASE"/>
    <property type="match status" value="1"/>
</dbReference>
<dbReference type="EC" id="2.7.1.31" evidence="5"/>
<keyword evidence="3 4" id="KW-0418">Kinase</keyword>
<dbReference type="Proteomes" id="UP000251485">
    <property type="component" value="Unassembled WGS sequence"/>
</dbReference>
<evidence type="ECO:0000256" key="1">
    <source>
        <dbReference type="ARBA" id="ARBA00006284"/>
    </source>
</evidence>
<dbReference type="InterPro" id="IPR036129">
    <property type="entry name" value="Glycerate_kinase_sf"/>
</dbReference>
<name>A0A2X2E0G1_PROMI</name>
<dbReference type="Pfam" id="PF02595">
    <property type="entry name" value="Gly_kinase"/>
    <property type="match status" value="1"/>
</dbReference>
<protein>
    <submittedName>
        <fullName evidence="5">Glycerate kinase</fullName>
        <ecNumber evidence="5">2.7.1.31</ecNumber>
    </submittedName>
</protein>
<dbReference type="InterPro" id="IPR018193">
    <property type="entry name" value="Glyc_kinase_flavodox-like_fold"/>
</dbReference>
<evidence type="ECO:0000313" key="6">
    <source>
        <dbReference type="Proteomes" id="UP000251485"/>
    </source>
</evidence>
<evidence type="ECO:0000256" key="4">
    <source>
        <dbReference type="PIRNR" id="PIRNR006078"/>
    </source>
</evidence>
<dbReference type="InterPro" id="IPR004381">
    <property type="entry name" value="Glycerate_kinase"/>
</dbReference>
<proteinExistence type="inferred from homology"/>
<comment type="similarity">
    <text evidence="1 4">Belongs to the glycerate kinase type-1 family.</text>
</comment>
<evidence type="ECO:0000256" key="3">
    <source>
        <dbReference type="ARBA" id="ARBA00022777"/>
    </source>
</evidence>